<keyword evidence="4" id="KW-0732">Signal</keyword>
<gene>
    <name evidence="10" type="ORF">D3Z33_05085</name>
</gene>
<dbReference type="Pfam" id="PF25198">
    <property type="entry name" value="Spore_GerAC_N"/>
    <property type="match status" value="1"/>
</dbReference>
<dbReference type="InterPro" id="IPR057336">
    <property type="entry name" value="GerAC_N"/>
</dbReference>
<keyword evidence="3" id="KW-0309">Germination</keyword>
<evidence type="ECO:0000259" key="8">
    <source>
        <dbReference type="Pfam" id="PF05504"/>
    </source>
</evidence>
<dbReference type="Pfam" id="PF05504">
    <property type="entry name" value="Spore_GerAC"/>
    <property type="match status" value="1"/>
</dbReference>
<comment type="similarity">
    <text evidence="2">Belongs to the GerABKC lipoprotein family.</text>
</comment>
<dbReference type="GO" id="GO:0009847">
    <property type="term" value="P:spore germination"/>
    <property type="evidence" value="ECO:0007669"/>
    <property type="project" value="InterPro"/>
</dbReference>
<organism evidence="10 11">
    <name type="scientific">Senegalia massiliensis</name>
    <dbReference type="NCBI Taxonomy" id="1720316"/>
    <lineage>
        <taxon>Bacteria</taxon>
        <taxon>Bacillati</taxon>
        <taxon>Bacillota</taxon>
        <taxon>Clostridia</taxon>
        <taxon>Eubacteriales</taxon>
        <taxon>Clostridiaceae</taxon>
        <taxon>Senegalia</taxon>
    </lineage>
</organism>
<proteinExistence type="inferred from homology"/>
<keyword evidence="7" id="KW-0449">Lipoprotein</keyword>
<evidence type="ECO:0000256" key="4">
    <source>
        <dbReference type="ARBA" id="ARBA00022729"/>
    </source>
</evidence>
<sequence length="378" mass="43535">MKKIILIIIIIISFFINTACWDKHEMENRAYITAIGMDKIEGDSDGFKVTYEYPNLRAVGKNGQGEPKFIISKSGKVLSKIDREIGTIVEKDVFFNHLRVIIIGEDLAKDKVKFSQMIEIFNRTPITGRKVIIFIAKGRAEDILNSNTVGNSLLGRYLSDLSERKTIGGKYRVTTISDLSKDLYRSNIGLVGKIKYEKNNMVVEGSSIIKDRKLVEFLDQKDTRTILILTEEIYNDEVTIMKDSGKYIVNYIVGEYKVEKDVKVENGNINFIYDIKTEGYIDEYLDPKTIKTDSDLLEGKIIKNIEKQLDEKIKKSIINTIDKLQNEVGVDVLKVEDHLRKKEPELWDRVKDNWENEFKEIDFTVNVNTEVRRIGLTK</sequence>
<evidence type="ECO:0000256" key="6">
    <source>
        <dbReference type="ARBA" id="ARBA00023139"/>
    </source>
</evidence>
<comment type="subcellular location">
    <subcellularLocation>
        <location evidence="1">Membrane</location>
        <topology evidence="1">Lipid-anchor</topology>
    </subcellularLocation>
</comment>
<evidence type="ECO:0000313" key="10">
    <source>
        <dbReference type="EMBL" id="NBI06235.1"/>
    </source>
</evidence>
<dbReference type="GO" id="GO:0016020">
    <property type="term" value="C:membrane"/>
    <property type="evidence" value="ECO:0007669"/>
    <property type="project" value="UniProtKB-SubCell"/>
</dbReference>
<name>A0A845QUP6_9CLOT</name>
<feature type="domain" description="Spore germination protein N-terminal" evidence="9">
    <location>
        <begin position="22"/>
        <end position="187"/>
    </location>
</feature>
<dbReference type="InterPro" id="IPR046953">
    <property type="entry name" value="Spore_GerAC-like_C"/>
</dbReference>
<reference evidence="10 11" key="1">
    <citation type="submission" date="2018-08" db="EMBL/GenBank/DDBJ databases">
        <title>Murine metabolic-syndrome-specific gut microbial biobank.</title>
        <authorList>
            <person name="Liu C."/>
        </authorList>
    </citation>
    <scope>NUCLEOTIDE SEQUENCE [LARGE SCALE GENOMIC DNA]</scope>
    <source>
        <strain evidence="10 11">583</strain>
    </source>
</reference>
<dbReference type="InterPro" id="IPR038501">
    <property type="entry name" value="Spore_GerAC_C_sf"/>
</dbReference>
<evidence type="ECO:0000256" key="5">
    <source>
        <dbReference type="ARBA" id="ARBA00023136"/>
    </source>
</evidence>
<protein>
    <submittedName>
        <fullName evidence="10">Ger(X)C family spore germination protein</fullName>
    </submittedName>
</protein>
<dbReference type="EMBL" id="QXXA01000005">
    <property type="protein sequence ID" value="NBI06235.1"/>
    <property type="molecule type" value="Genomic_DNA"/>
</dbReference>
<keyword evidence="6" id="KW-0564">Palmitate</keyword>
<dbReference type="AlphaFoldDB" id="A0A845QUP6"/>
<comment type="caution">
    <text evidence="10">The sequence shown here is derived from an EMBL/GenBank/DDBJ whole genome shotgun (WGS) entry which is preliminary data.</text>
</comment>
<dbReference type="Proteomes" id="UP000467132">
    <property type="component" value="Unassembled WGS sequence"/>
</dbReference>
<keyword evidence="5" id="KW-0472">Membrane</keyword>
<feature type="domain" description="Spore germination GerAC-like C-terminal" evidence="8">
    <location>
        <begin position="205"/>
        <end position="375"/>
    </location>
</feature>
<keyword evidence="11" id="KW-1185">Reference proteome</keyword>
<evidence type="ECO:0000256" key="3">
    <source>
        <dbReference type="ARBA" id="ARBA00022544"/>
    </source>
</evidence>
<evidence type="ECO:0000256" key="2">
    <source>
        <dbReference type="ARBA" id="ARBA00007886"/>
    </source>
</evidence>
<accession>A0A845QUP6</accession>
<evidence type="ECO:0000313" key="11">
    <source>
        <dbReference type="Proteomes" id="UP000467132"/>
    </source>
</evidence>
<evidence type="ECO:0000256" key="1">
    <source>
        <dbReference type="ARBA" id="ARBA00004635"/>
    </source>
</evidence>
<dbReference type="PANTHER" id="PTHR35789:SF1">
    <property type="entry name" value="SPORE GERMINATION PROTEIN B3"/>
    <property type="match status" value="1"/>
</dbReference>
<dbReference type="RefSeq" id="WP_160196714.1">
    <property type="nucleotide sequence ID" value="NZ_QXXA01000005.1"/>
</dbReference>
<evidence type="ECO:0000259" key="9">
    <source>
        <dbReference type="Pfam" id="PF25198"/>
    </source>
</evidence>
<dbReference type="PANTHER" id="PTHR35789">
    <property type="entry name" value="SPORE GERMINATION PROTEIN B3"/>
    <property type="match status" value="1"/>
</dbReference>
<dbReference type="Gene3D" id="3.30.300.210">
    <property type="entry name" value="Nutrient germinant receptor protein C, domain 3"/>
    <property type="match status" value="1"/>
</dbReference>
<dbReference type="NCBIfam" id="TIGR02887">
    <property type="entry name" value="spore_ger_x_C"/>
    <property type="match status" value="1"/>
</dbReference>
<dbReference type="InterPro" id="IPR008844">
    <property type="entry name" value="Spore_GerAC-like"/>
</dbReference>
<dbReference type="OrthoDB" id="2569624at2"/>
<evidence type="ECO:0000256" key="7">
    <source>
        <dbReference type="ARBA" id="ARBA00023288"/>
    </source>
</evidence>